<dbReference type="SUPFAM" id="SSF56112">
    <property type="entry name" value="Protein kinase-like (PK-like)"/>
    <property type="match status" value="1"/>
</dbReference>
<name>B2AD79_PODAN</name>
<reference evidence="2 4" key="1">
    <citation type="journal article" date="2008" name="Genome Biol.">
        <title>The genome sequence of the model ascomycete fungus Podospora anserina.</title>
        <authorList>
            <person name="Espagne E."/>
            <person name="Lespinet O."/>
            <person name="Malagnac F."/>
            <person name="Da Silva C."/>
            <person name="Jaillon O."/>
            <person name="Porcel B.M."/>
            <person name="Couloux A."/>
            <person name="Aury J.-M."/>
            <person name="Segurens B."/>
            <person name="Poulain J."/>
            <person name="Anthouard V."/>
            <person name="Grossetete S."/>
            <person name="Khalili H."/>
            <person name="Coppin E."/>
            <person name="Dequard-Chablat M."/>
            <person name="Picard M."/>
            <person name="Contamine V."/>
            <person name="Arnaise S."/>
            <person name="Bourdais A."/>
            <person name="Berteaux-Lecellier V."/>
            <person name="Gautheret D."/>
            <person name="de Vries R.P."/>
            <person name="Battaglia E."/>
            <person name="Coutinho P.M."/>
            <person name="Danchin E.G.J."/>
            <person name="Henrissat B."/>
            <person name="El Khoury R."/>
            <person name="Sainsard-Chanet A."/>
            <person name="Boivin A."/>
            <person name="Pinan-Lucarre B."/>
            <person name="Sellem C.H."/>
            <person name="Debuchy R."/>
            <person name="Wincker P."/>
            <person name="Weissenbach J."/>
            <person name="Silar P."/>
        </authorList>
    </citation>
    <scope>NUCLEOTIDE SEQUENCE [LARGE SCALE GENOMIC DNA]</scope>
    <source>
        <strain evidence="4">S / ATCC MYA-4624 / DSM 980 / FGSC 10383</strain>
        <strain evidence="2">S mat+</strain>
    </source>
</reference>
<evidence type="ECO:0000313" key="4">
    <source>
        <dbReference type="Proteomes" id="UP000001197"/>
    </source>
</evidence>
<dbReference type="OrthoDB" id="5598852at2759"/>
<dbReference type="VEuPathDB" id="FungiDB:PODANS_4_340"/>
<keyword evidence="4" id="KW-1185">Reference proteome</keyword>
<evidence type="ECO:0000313" key="3">
    <source>
        <dbReference type="EMBL" id="CDP27749.1"/>
    </source>
</evidence>
<dbReference type="AlphaFoldDB" id="B2AD79"/>
<dbReference type="eggNOG" id="ENOG502SP4H">
    <property type="taxonomic scope" value="Eukaryota"/>
</dbReference>
<evidence type="ECO:0000313" key="2">
    <source>
        <dbReference type="EMBL" id="CAP61394.1"/>
    </source>
</evidence>
<reference evidence="4" key="3">
    <citation type="journal article" date="2014" name="Genetics">
        <title>Maintaining two mating types: Structure of the mating type locus and its role in heterokaryosis in Podospora anserina.</title>
        <authorList>
            <person name="Grognet P."/>
            <person name="Bidard F."/>
            <person name="Kuchly C."/>
            <person name="Tong L.C.H."/>
            <person name="Coppin E."/>
            <person name="Benkhali J.A."/>
            <person name="Couloux A."/>
            <person name="Wincker P."/>
            <person name="Debuchy R."/>
            <person name="Silar P."/>
        </authorList>
    </citation>
    <scope>GENOME REANNOTATION</scope>
    <source>
        <strain evidence="4">S / ATCC MYA-4624 / DSM 980 / FGSC 10383</strain>
    </source>
</reference>
<evidence type="ECO:0000259" key="1">
    <source>
        <dbReference type="Pfam" id="PF01636"/>
    </source>
</evidence>
<organism evidence="2">
    <name type="scientific">Podospora anserina (strain S / ATCC MYA-4624 / DSM 980 / FGSC 10383)</name>
    <name type="common">Pleurage anserina</name>
    <dbReference type="NCBI Taxonomy" id="515849"/>
    <lineage>
        <taxon>Eukaryota</taxon>
        <taxon>Fungi</taxon>
        <taxon>Dikarya</taxon>
        <taxon>Ascomycota</taxon>
        <taxon>Pezizomycotina</taxon>
        <taxon>Sordariomycetes</taxon>
        <taxon>Sordariomycetidae</taxon>
        <taxon>Sordariales</taxon>
        <taxon>Podosporaceae</taxon>
        <taxon>Podospora</taxon>
        <taxon>Podospora anserina</taxon>
    </lineage>
</organism>
<dbReference type="RefSeq" id="XP_001903619.1">
    <property type="nucleotide sequence ID" value="XM_001903584.1"/>
</dbReference>
<dbReference type="KEGG" id="pan:PODANSg634"/>
<accession>B2AD79</accession>
<dbReference type="HOGENOM" id="CLU_044107_0_0_1"/>
<reference evidence="3" key="4">
    <citation type="submission" date="2015-04" db="EMBL/GenBank/DDBJ databases">
        <title>Maintaining two mating types: Structure of the mating type locus and its role in heterokaryosis in Podospora anserina.</title>
        <authorList>
            <person name="Grognet P."/>
            <person name="Bidard F."/>
            <person name="Kuchly C."/>
            <person name="Chan Ho Tong L."/>
            <person name="Coppin E."/>
            <person name="Ait Benkhali J."/>
            <person name="Couloux A."/>
            <person name="Wincker P."/>
            <person name="Debuchy R."/>
            <person name="Silar P."/>
        </authorList>
    </citation>
    <scope>NUCLEOTIDE SEQUENCE</scope>
</reference>
<dbReference type="GeneID" id="6187819"/>
<sequence length="294" mass="33512">MPLISSDKDLPKLLDTPTKQVEWAKKLVAEHLGSAAKHIDKPPMQGMFSRTLFLTLADDREVVLQFRTESLELDAFKIARNALGSIVPDIRALEDKALLKEYVWAYSLTRLEAVDGKIRPHLEAILASPLQEILPYRHDFQGFLDKLEQLKELPLWVAHYDLNDLSILIDEDCHVTGLIDWELSSPRPFGVGFGRIHTFAGENTGGEFWMPDEFEVAERAFWNELFDGMPADIRDILKKQMVLVQDAVILGTFLNCFFFEDGKVGFSQVALKALPKFLTYRIPFVRGSEGLYRD</sequence>
<dbReference type="EMBL" id="CU633454">
    <property type="protein sequence ID" value="CAP61394.1"/>
    <property type="molecule type" value="Genomic_DNA"/>
</dbReference>
<dbReference type="EMBL" id="FO904939">
    <property type="protein sequence ID" value="CDP27749.1"/>
    <property type="molecule type" value="Genomic_DNA"/>
</dbReference>
<feature type="domain" description="Aminoglycoside phosphotransferase" evidence="1">
    <location>
        <begin position="107"/>
        <end position="203"/>
    </location>
</feature>
<protein>
    <submittedName>
        <fullName evidence="2">Podospora anserina S mat+ genomic DNA chromosome 4, supercontig 1</fullName>
    </submittedName>
</protein>
<dbReference type="Proteomes" id="UP000001197">
    <property type="component" value="Chromosome 4"/>
</dbReference>
<dbReference type="InterPro" id="IPR002575">
    <property type="entry name" value="Aminoglycoside_PTrfase"/>
</dbReference>
<proteinExistence type="predicted"/>
<dbReference type="InterPro" id="IPR011009">
    <property type="entry name" value="Kinase-like_dom_sf"/>
</dbReference>
<gene>
    <name evidence="2" type="ORF">PODANS_4_340</name>
</gene>
<reference evidence="2" key="2">
    <citation type="submission" date="2008-07" db="EMBL/GenBank/DDBJ databases">
        <authorList>
            <person name="Genoscope - CEA"/>
        </authorList>
    </citation>
    <scope>NUCLEOTIDE SEQUENCE</scope>
    <source>
        <strain evidence="2">S mat+</strain>
    </source>
</reference>
<dbReference type="Pfam" id="PF01636">
    <property type="entry name" value="APH"/>
    <property type="match status" value="1"/>
</dbReference>